<evidence type="ECO:0000256" key="1">
    <source>
        <dbReference type="SAM" id="MobiDB-lite"/>
    </source>
</evidence>
<feature type="region of interest" description="Disordered" evidence="1">
    <location>
        <begin position="1"/>
        <end position="79"/>
    </location>
</feature>
<dbReference type="AlphaFoldDB" id="A0A9Q0E4T5"/>
<name>A0A9Q0E4T5_9TELE</name>
<dbReference type="EMBL" id="JANIIK010000048">
    <property type="protein sequence ID" value="KAJ3598820.1"/>
    <property type="molecule type" value="Genomic_DNA"/>
</dbReference>
<organism evidence="2 3">
    <name type="scientific">Muraenolepis orangiensis</name>
    <name type="common">Patagonian moray cod</name>
    <dbReference type="NCBI Taxonomy" id="630683"/>
    <lineage>
        <taxon>Eukaryota</taxon>
        <taxon>Metazoa</taxon>
        <taxon>Chordata</taxon>
        <taxon>Craniata</taxon>
        <taxon>Vertebrata</taxon>
        <taxon>Euteleostomi</taxon>
        <taxon>Actinopterygii</taxon>
        <taxon>Neopterygii</taxon>
        <taxon>Teleostei</taxon>
        <taxon>Neoteleostei</taxon>
        <taxon>Acanthomorphata</taxon>
        <taxon>Zeiogadaria</taxon>
        <taxon>Gadariae</taxon>
        <taxon>Gadiformes</taxon>
        <taxon>Muraenolepidoidei</taxon>
        <taxon>Muraenolepididae</taxon>
        <taxon>Muraenolepis</taxon>
    </lineage>
</organism>
<keyword evidence="3" id="KW-1185">Reference proteome</keyword>
<evidence type="ECO:0000313" key="3">
    <source>
        <dbReference type="Proteomes" id="UP001148018"/>
    </source>
</evidence>
<evidence type="ECO:0000313" key="2">
    <source>
        <dbReference type="EMBL" id="KAJ3598820.1"/>
    </source>
</evidence>
<protein>
    <submittedName>
        <fullName evidence="2">Uncharacterized protein</fullName>
    </submittedName>
</protein>
<dbReference type="OrthoDB" id="639027at2759"/>
<dbReference type="Proteomes" id="UP001148018">
    <property type="component" value="Unassembled WGS sequence"/>
</dbReference>
<gene>
    <name evidence="2" type="ORF">NHX12_032784</name>
</gene>
<sequence>MAAASSIPPPTTVHSSSSSSSSLGRQKVLFSEKTGGGGREIRRPEDQDQEEEEEDASTTGSSDPPAGLTLRDLADLEPEEIGRRLAKTRQELSNRRKILMKNLPQDTTNQGEGSLEGGVITWVIGDEDWHESEEGLSQRTKDGSTGPWLDEVSNEACVILNFDVPWRVWRRVFSGPEVHEFLREYELKYCFVDRNKGTGKIF</sequence>
<proteinExistence type="predicted"/>
<feature type="compositionally biased region" description="Acidic residues" evidence="1">
    <location>
        <begin position="47"/>
        <end position="56"/>
    </location>
</feature>
<reference evidence="2" key="1">
    <citation type="submission" date="2022-07" db="EMBL/GenBank/DDBJ databases">
        <title>Chromosome-level genome of Muraenolepis orangiensis.</title>
        <authorList>
            <person name="Kim J."/>
        </authorList>
    </citation>
    <scope>NUCLEOTIDE SEQUENCE</scope>
    <source>
        <strain evidence="2">KU_S4_2022</strain>
        <tissue evidence="2">Muscle</tissue>
    </source>
</reference>
<comment type="caution">
    <text evidence="2">The sequence shown here is derived from an EMBL/GenBank/DDBJ whole genome shotgun (WGS) entry which is preliminary data.</text>
</comment>
<accession>A0A9Q0E4T5</accession>